<feature type="binding site" evidence="14">
    <location>
        <position position="212"/>
    </location>
    <ligand>
        <name>ATP</name>
        <dbReference type="ChEBI" id="CHEBI:30616"/>
    </ligand>
</feature>
<evidence type="ECO:0000256" key="5">
    <source>
        <dbReference type="ARBA" id="ARBA00022490"/>
    </source>
</evidence>
<gene>
    <name evidence="16" type="ORF">SAMN04488054_10726</name>
</gene>
<dbReference type="PANTHER" id="PTHR17490:SF16">
    <property type="entry name" value="THREONYLCARBAMOYL-AMP SYNTHASE"/>
    <property type="match status" value="1"/>
</dbReference>
<evidence type="ECO:0000256" key="14">
    <source>
        <dbReference type="PIRSR" id="PIRSR004930-1"/>
    </source>
</evidence>
<evidence type="ECO:0000256" key="1">
    <source>
        <dbReference type="ARBA" id="ARBA00004496"/>
    </source>
</evidence>
<dbReference type="GO" id="GO:0005737">
    <property type="term" value="C:cytoplasm"/>
    <property type="evidence" value="ECO:0007669"/>
    <property type="project" value="UniProtKB-SubCell"/>
</dbReference>
<sequence>MERMKRGEKMNYKQTRMWDVDNWDGKEPSPPEIEEAGLCISRGEAVAFPTETVYGLGADARSDAAVEQIFAAKGRPGDNPLIVHIGERSQWQHLTSSVPDMAEQLADAFWPGPLTLIVPKNNAVSEKVTAGLSTVAVRMPEHPVARALINKAGVPVAAPSANRSGRPSPTKAEHVTYDLDGKIAGIVKGGGAGYGLESTVVDCTGEKAVVLRPGGITREQLTRVLGEENVAESAGLPQEEAPKAPGMKYRHYAPSSPLVLVEGSMHEAVKEAQREGKTVGIMAVDEHHADLQKYADVFIALGSKDELSDIAARLYDNLRLADQSRVDVIFCETFPKKGIGEAVMNRLEKAASAS</sequence>
<dbReference type="PIRSF" id="PIRSF004930">
    <property type="entry name" value="Tln_factor_SUA5"/>
    <property type="match status" value="1"/>
</dbReference>
<proteinExistence type="inferred from homology"/>
<feature type="binding site" evidence="14">
    <location>
        <position position="160"/>
    </location>
    <ligand>
        <name>ATP</name>
        <dbReference type="ChEBI" id="CHEBI:30616"/>
    </ligand>
</feature>
<feature type="binding site" evidence="14">
    <location>
        <position position="84"/>
    </location>
    <ligand>
        <name>L-threonine</name>
        <dbReference type="ChEBI" id="CHEBI:57926"/>
    </ligand>
</feature>
<dbReference type="InterPro" id="IPR005145">
    <property type="entry name" value="Sua5_C"/>
</dbReference>
<feature type="binding site" evidence="14">
    <location>
        <position position="198"/>
    </location>
    <ligand>
        <name>L-threonine</name>
        <dbReference type="ChEBI" id="CHEBI:57926"/>
    </ligand>
</feature>
<dbReference type="GO" id="GO:0000049">
    <property type="term" value="F:tRNA binding"/>
    <property type="evidence" value="ECO:0007669"/>
    <property type="project" value="TreeGrafter"/>
</dbReference>
<feature type="binding site" evidence="14">
    <location>
        <position position="79"/>
    </location>
    <ligand>
        <name>ATP</name>
        <dbReference type="ChEBI" id="CHEBI:30616"/>
    </ligand>
</feature>
<protein>
    <recommendedName>
        <fullName evidence="4 13">Threonylcarbamoyl-AMP synthase</fullName>
        <shortName evidence="13">TC-AMP synthase</shortName>
        <ecNumber evidence="3 13">2.7.7.87</ecNumber>
    </recommendedName>
    <alternativeName>
        <fullName evidence="11 13">L-threonylcarbamoyladenylate synthase</fullName>
    </alternativeName>
</protein>
<evidence type="ECO:0000256" key="4">
    <source>
        <dbReference type="ARBA" id="ARBA00015492"/>
    </source>
</evidence>
<evidence type="ECO:0000256" key="7">
    <source>
        <dbReference type="ARBA" id="ARBA00022694"/>
    </source>
</evidence>
<organism evidence="16 17">
    <name type="scientific">Salibacterium qingdaonense</name>
    <dbReference type="NCBI Taxonomy" id="266892"/>
    <lineage>
        <taxon>Bacteria</taxon>
        <taxon>Bacillati</taxon>
        <taxon>Bacillota</taxon>
        <taxon>Bacilli</taxon>
        <taxon>Bacillales</taxon>
        <taxon>Bacillaceae</taxon>
    </lineage>
</organism>
<keyword evidence="7 13" id="KW-0819">tRNA processing</keyword>
<dbReference type="InterPro" id="IPR038385">
    <property type="entry name" value="Sua5/YwlC_C"/>
</dbReference>
<feature type="domain" description="YrdC-like" evidence="15">
    <location>
        <begin position="30"/>
        <end position="216"/>
    </location>
</feature>
<dbReference type="AlphaFoldDB" id="A0A1I4L8N4"/>
<dbReference type="FunFam" id="3.90.870.10:FF:000008">
    <property type="entry name" value="Threonylcarbamoyl-AMP synthase"/>
    <property type="match status" value="1"/>
</dbReference>
<reference evidence="16 17" key="1">
    <citation type="submission" date="2016-10" db="EMBL/GenBank/DDBJ databases">
        <authorList>
            <person name="de Groot N.N."/>
        </authorList>
    </citation>
    <scope>NUCLEOTIDE SEQUENCE [LARGE SCALE GENOMIC DNA]</scope>
    <source>
        <strain evidence="16 17">CGMCC 1.6134</strain>
    </source>
</reference>
<dbReference type="NCBIfam" id="TIGR00057">
    <property type="entry name" value="L-threonylcarbamoyladenylate synthase"/>
    <property type="match status" value="1"/>
</dbReference>
<comment type="subcellular location">
    <subcellularLocation>
        <location evidence="1 13">Cytoplasm</location>
    </subcellularLocation>
</comment>
<evidence type="ECO:0000256" key="10">
    <source>
        <dbReference type="ARBA" id="ARBA00022840"/>
    </source>
</evidence>
<feature type="binding site" evidence="14">
    <location>
        <position position="138"/>
    </location>
    <ligand>
        <name>L-threonine</name>
        <dbReference type="ChEBI" id="CHEBI:57926"/>
    </ligand>
</feature>
<dbReference type="InterPro" id="IPR006070">
    <property type="entry name" value="Sua5-like_dom"/>
</dbReference>
<evidence type="ECO:0000256" key="11">
    <source>
        <dbReference type="ARBA" id="ARBA00029774"/>
    </source>
</evidence>
<evidence type="ECO:0000259" key="15">
    <source>
        <dbReference type="PROSITE" id="PS51163"/>
    </source>
</evidence>
<dbReference type="PROSITE" id="PS51163">
    <property type="entry name" value="YRDC"/>
    <property type="match status" value="1"/>
</dbReference>
<keyword evidence="8 13" id="KW-0548">Nucleotidyltransferase</keyword>
<evidence type="ECO:0000256" key="13">
    <source>
        <dbReference type="PIRNR" id="PIRNR004930"/>
    </source>
</evidence>
<comment type="similarity">
    <text evidence="2 13">Belongs to the SUA5 family.</text>
</comment>
<dbReference type="FunFam" id="3.40.50.11030:FF:000001">
    <property type="entry name" value="Threonylcarbamoyl-AMP synthase"/>
    <property type="match status" value="1"/>
</dbReference>
<dbReference type="Gene3D" id="3.90.870.10">
    <property type="entry name" value="DHBP synthase"/>
    <property type="match status" value="1"/>
</dbReference>
<feature type="binding site" evidence="14">
    <location>
        <position position="75"/>
    </location>
    <ligand>
        <name>ATP</name>
        <dbReference type="ChEBI" id="CHEBI:30616"/>
    </ligand>
</feature>
<evidence type="ECO:0000256" key="6">
    <source>
        <dbReference type="ARBA" id="ARBA00022679"/>
    </source>
</evidence>
<keyword evidence="5 13" id="KW-0963">Cytoplasm</keyword>
<dbReference type="GO" id="GO:0006450">
    <property type="term" value="P:regulation of translational fidelity"/>
    <property type="evidence" value="ECO:0007669"/>
    <property type="project" value="TreeGrafter"/>
</dbReference>
<keyword evidence="10 13" id="KW-0067">ATP-binding</keyword>
<feature type="binding site" evidence="14">
    <location>
        <position position="134"/>
    </location>
    <ligand>
        <name>ATP</name>
        <dbReference type="ChEBI" id="CHEBI:30616"/>
    </ligand>
</feature>
<evidence type="ECO:0000256" key="9">
    <source>
        <dbReference type="ARBA" id="ARBA00022741"/>
    </source>
</evidence>
<dbReference type="Pfam" id="PF03481">
    <property type="entry name" value="Sua5_C"/>
    <property type="match status" value="1"/>
</dbReference>
<dbReference type="InterPro" id="IPR017945">
    <property type="entry name" value="DHBP_synth_RibB-like_a/b_dom"/>
</dbReference>
<dbReference type="Proteomes" id="UP000199668">
    <property type="component" value="Unassembled WGS sequence"/>
</dbReference>
<feature type="binding site" evidence="14">
    <location>
        <position position="158"/>
    </location>
    <ligand>
        <name>L-threonine</name>
        <dbReference type="ChEBI" id="CHEBI:57926"/>
    </ligand>
</feature>
<dbReference type="Pfam" id="PF01300">
    <property type="entry name" value="Sua5_yciO_yrdC"/>
    <property type="match status" value="1"/>
</dbReference>
<comment type="function">
    <text evidence="13">Required for the formation of a threonylcarbamoyl group on adenosine at position 37 (t(6)A37) in tRNAs that read codons beginning with adenine.</text>
</comment>
<feature type="binding site" evidence="14">
    <location>
        <position position="168"/>
    </location>
    <ligand>
        <name>ATP</name>
        <dbReference type="ChEBI" id="CHEBI:30616"/>
    </ligand>
</feature>
<evidence type="ECO:0000256" key="8">
    <source>
        <dbReference type="ARBA" id="ARBA00022695"/>
    </source>
</evidence>
<dbReference type="GO" id="GO:0005524">
    <property type="term" value="F:ATP binding"/>
    <property type="evidence" value="ECO:0007669"/>
    <property type="project" value="UniProtKB-UniRule"/>
</dbReference>
<feature type="binding site" evidence="14">
    <location>
        <position position="52"/>
    </location>
    <ligand>
        <name>L-threonine</name>
        <dbReference type="ChEBI" id="CHEBI:57926"/>
    </ligand>
</feature>
<accession>A0A1I4L8N4</accession>
<dbReference type="EMBL" id="FOTY01000007">
    <property type="protein sequence ID" value="SFL87320.1"/>
    <property type="molecule type" value="Genomic_DNA"/>
</dbReference>
<dbReference type="GO" id="GO:0061710">
    <property type="term" value="F:L-threonylcarbamoyladenylate synthase"/>
    <property type="evidence" value="ECO:0007669"/>
    <property type="project" value="UniProtKB-EC"/>
</dbReference>
<evidence type="ECO:0000256" key="12">
    <source>
        <dbReference type="ARBA" id="ARBA00048366"/>
    </source>
</evidence>
<evidence type="ECO:0000256" key="3">
    <source>
        <dbReference type="ARBA" id="ARBA00012584"/>
    </source>
</evidence>
<evidence type="ECO:0000313" key="16">
    <source>
        <dbReference type="EMBL" id="SFL87320.1"/>
    </source>
</evidence>
<evidence type="ECO:0000313" key="17">
    <source>
        <dbReference type="Proteomes" id="UP000199668"/>
    </source>
</evidence>
<dbReference type="InterPro" id="IPR050156">
    <property type="entry name" value="TC-AMP_synthase_SUA5"/>
</dbReference>
<dbReference type="EC" id="2.7.7.87" evidence="3 13"/>
<dbReference type="GO" id="GO:0003725">
    <property type="term" value="F:double-stranded RNA binding"/>
    <property type="evidence" value="ECO:0007669"/>
    <property type="project" value="UniProtKB-UniRule"/>
</dbReference>
<comment type="catalytic activity">
    <reaction evidence="12 13">
        <text>L-threonine + hydrogencarbonate + ATP = L-threonylcarbamoyladenylate + diphosphate + H2O</text>
        <dbReference type="Rhea" id="RHEA:36407"/>
        <dbReference type="ChEBI" id="CHEBI:15377"/>
        <dbReference type="ChEBI" id="CHEBI:17544"/>
        <dbReference type="ChEBI" id="CHEBI:30616"/>
        <dbReference type="ChEBI" id="CHEBI:33019"/>
        <dbReference type="ChEBI" id="CHEBI:57926"/>
        <dbReference type="ChEBI" id="CHEBI:73682"/>
        <dbReference type="EC" id="2.7.7.87"/>
    </reaction>
</comment>
<dbReference type="PANTHER" id="PTHR17490">
    <property type="entry name" value="SUA5"/>
    <property type="match status" value="1"/>
</dbReference>
<dbReference type="GO" id="GO:0008033">
    <property type="term" value="P:tRNA processing"/>
    <property type="evidence" value="ECO:0007669"/>
    <property type="project" value="UniProtKB-KW"/>
</dbReference>
<keyword evidence="17" id="KW-1185">Reference proteome</keyword>
<keyword evidence="9 13" id="KW-0547">Nucleotide-binding</keyword>
<dbReference type="Gene3D" id="3.40.50.11030">
    <property type="entry name" value="Threonylcarbamoyl-AMP synthase, C-terminal domain"/>
    <property type="match status" value="1"/>
</dbReference>
<feature type="binding site" evidence="14">
    <location>
        <position position="252"/>
    </location>
    <ligand>
        <name>ATP</name>
        <dbReference type="ChEBI" id="CHEBI:30616"/>
    </ligand>
</feature>
<dbReference type="STRING" id="266892.SAMN04488054_10726"/>
<dbReference type="SUPFAM" id="SSF55821">
    <property type="entry name" value="YrdC/RibB"/>
    <property type="match status" value="1"/>
</dbReference>
<name>A0A1I4L8N4_9BACI</name>
<evidence type="ECO:0000256" key="2">
    <source>
        <dbReference type="ARBA" id="ARBA00007663"/>
    </source>
</evidence>
<dbReference type="InterPro" id="IPR010923">
    <property type="entry name" value="T(6)A37_SUA5"/>
</dbReference>
<keyword evidence="6 13" id="KW-0808">Transferase</keyword>